<dbReference type="InterPro" id="IPR011990">
    <property type="entry name" value="TPR-like_helical_dom_sf"/>
</dbReference>
<proteinExistence type="predicted"/>
<keyword evidence="3" id="KW-1185">Reference proteome</keyword>
<dbReference type="EMBL" id="KI963924">
    <property type="protein sequence ID" value="EUC50338.1"/>
    <property type="molecule type" value="Genomic_DNA"/>
</dbReference>
<dbReference type="InterPro" id="IPR053137">
    <property type="entry name" value="NLR-like"/>
</dbReference>
<dbReference type="eggNOG" id="KOG1840">
    <property type="taxonomic scope" value="Eukaryota"/>
</dbReference>
<evidence type="ECO:0000313" key="2">
    <source>
        <dbReference type="EMBL" id="EUC50338.1"/>
    </source>
</evidence>
<dbReference type="Proteomes" id="UP000054032">
    <property type="component" value="Unassembled WGS sequence"/>
</dbReference>
<evidence type="ECO:0000313" key="3">
    <source>
        <dbReference type="Proteomes" id="UP000054032"/>
    </source>
</evidence>
<dbReference type="GeneID" id="19122102"/>
<sequence>MEVAFRDNTRYKGSANAVATTWVVSFSQLRERDTFAADLLEFISCIEWKAVPWYLLPKRDSEEEMENAIGTLCRREEDHTEPDEEEWYDTHRLVHLATRIWFNKNDNSSKVVKDAIRHVAHVFPFTAYDRELIIWRAYLPHSLRLLNGGQHCNKSDISELCLRVGICLGKNGRLRESLVWVEKACQQRDHLSEDDPERLASQYHLAIIYTLDRQMENSILLLERIVQVRMKTPYSERPSLLASLDAPARAYALNGQGHKAREILERVVEAEEKTLPPENYQLLLLQQTLARAYEACNQMHKAVPLHEKVVRTREKILAPGHPDILHAQHTLARSYLLAGQEQRAVPLLEQVIDARDTTLSSEHPNRREPCMHAPPSQTE</sequence>
<dbReference type="PANTHER" id="PTHR46082:SF6">
    <property type="entry name" value="AAA+ ATPASE DOMAIN-CONTAINING PROTEIN-RELATED"/>
    <property type="match status" value="1"/>
</dbReference>
<evidence type="ECO:0008006" key="4">
    <source>
        <dbReference type="Google" id="ProtNLM"/>
    </source>
</evidence>
<dbReference type="Gene3D" id="1.25.40.10">
    <property type="entry name" value="Tetratricopeptide repeat domain"/>
    <property type="match status" value="1"/>
</dbReference>
<dbReference type="PANTHER" id="PTHR46082">
    <property type="entry name" value="ATP/GTP-BINDING PROTEIN-RELATED"/>
    <property type="match status" value="1"/>
</dbReference>
<gene>
    <name evidence="2" type="ORF">COCMIDRAFT_32428</name>
</gene>
<feature type="region of interest" description="Disordered" evidence="1">
    <location>
        <begin position="357"/>
        <end position="379"/>
    </location>
</feature>
<organism evidence="2 3">
    <name type="scientific">Bipolaris oryzae ATCC 44560</name>
    <dbReference type="NCBI Taxonomy" id="930090"/>
    <lineage>
        <taxon>Eukaryota</taxon>
        <taxon>Fungi</taxon>
        <taxon>Dikarya</taxon>
        <taxon>Ascomycota</taxon>
        <taxon>Pezizomycotina</taxon>
        <taxon>Dothideomycetes</taxon>
        <taxon>Pleosporomycetidae</taxon>
        <taxon>Pleosporales</taxon>
        <taxon>Pleosporineae</taxon>
        <taxon>Pleosporaceae</taxon>
        <taxon>Bipolaris</taxon>
    </lineage>
</organism>
<reference evidence="2 3" key="1">
    <citation type="journal article" date="2013" name="PLoS Genet.">
        <title>Comparative genome structure, secondary metabolite, and effector coding capacity across Cochliobolus pathogens.</title>
        <authorList>
            <person name="Condon B.J."/>
            <person name="Leng Y."/>
            <person name="Wu D."/>
            <person name="Bushley K.E."/>
            <person name="Ohm R.A."/>
            <person name="Otillar R."/>
            <person name="Martin J."/>
            <person name="Schackwitz W."/>
            <person name="Grimwood J."/>
            <person name="MohdZainudin N."/>
            <person name="Xue C."/>
            <person name="Wang R."/>
            <person name="Manning V.A."/>
            <person name="Dhillon B."/>
            <person name="Tu Z.J."/>
            <person name="Steffenson B.J."/>
            <person name="Salamov A."/>
            <person name="Sun H."/>
            <person name="Lowry S."/>
            <person name="LaButti K."/>
            <person name="Han J."/>
            <person name="Copeland A."/>
            <person name="Lindquist E."/>
            <person name="Barry K."/>
            <person name="Schmutz J."/>
            <person name="Baker S.E."/>
            <person name="Ciuffetti L.M."/>
            <person name="Grigoriev I.V."/>
            <person name="Zhong S."/>
            <person name="Turgeon B.G."/>
        </authorList>
    </citation>
    <scope>NUCLEOTIDE SEQUENCE [LARGE SCALE GENOMIC DNA]</scope>
    <source>
        <strain evidence="2 3">ATCC 44560</strain>
    </source>
</reference>
<dbReference type="AlphaFoldDB" id="W6ZJY5"/>
<dbReference type="HOGENOM" id="CLU_053909_0_0_1"/>
<dbReference type="RefSeq" id="XP_007683172.1">
    <property type="nucleotide sequence ID" value="XM_007684982.1"/>
</dbReference>
<name>W6ZJY5_COCMI</name>
<dbReference type="KEGG" id="bor:COCMIDRAFT_32428"/>
<accession>W6ZJY5</accession>
<dbReference type="STRING" id="930090.W6ZJY5"/>
<protein>
    <recommendedName>
        <fullName evidence="4">MalT-like TPR region domain-containing protein</fullName>
    </recommendedName>
</protein>
<evidence type="ECO:0000256" key="1">
    <source>
        <dbReference type="SAM" id="MobiDB-lite"/>
    </source>
</evidence>
<dbReference type="Pfam" id="PF13424">
    <property type="entry name" value="TPR_12"/>
    <property type="match status" value="1"/>
</dbReference>
<dbReference type="SUPFAM" id="SSF48452">
    <property type="entry name" value="TPR-like"/>
    <property type="match status" value="2"/>
</dbReference>
<dbReference type="OrthoDB" id="20872at2759"/>